<dbReference type="EMBL" id="QXFI01000036">
    <property type="protein sequence ID" value="RIV42108.1"/>
    <property type="molecule type" value="Genomic_DNA"/>
</dbReference>
<evidence type="ECO:0000313" key="3">
    <source>
        <dbReference type="Proteomes" id="UP000266691"/>
    </source>
</evidence>
<dbReference type="Proteomes" id="UP000266691">
    <property type="component" value="Unassembled WGS sequence"/>
</dbReference>
<dbReference type="EMBL" id="VNWK01000036">
    <property type="protein sequence ID" value="TXJ90995.1"/>
    <property type="molecule type" value="Genomic_DNA"/>
</dbReference>
<dbReference type="AlphaFoldDB" id="A0A3A1NCH9"/>
<dbReference type="RefSeq" id="WP_119649073.1">
    <property type="nucleotide sequence ID" value="NZ_QXFI01000036.1"/>
</dbReference>
<sequence length="120" mass="14076">MNFSKLVPNIFYVDIKDGLKLFVEVLKFQIEHNDLSAKNPFCVVTKDGLRVNLFEDEKLAKEHHPEFRLVTHDIENVFAEISNSFPEYLHPNLKTVTKRPWGAKEFAIMDNQLGIIFQEW</sequence>
<evidence type="ECO:0000313" key="4">
    <source>
        <dbReference type="Proteomes" id="UP000321621"/>
    </source>
</evidence>
<evidence type="ECO:0000313" key="1">
    <source>
        <dbReference type="EMBL" id="RIV42108.1"/>
    </source>
</evidence>
<dbReference type="Gene3D" id="3.10.180.10">
    <property type="entry name" value="2,3-Dihydroxybiphenyl 1,2-Dioxygenase, domain 1"/>
    <property type="match status" value="1"/>
</dbReference>
<accession>A0A3A1NCH9</accession>
<reference evidence="2 4" key="2">
    <citation type="submission" date="2019-07" db="EMBL/GenBank/DDBJ databases">
        <title>Draft genome of two Muricauda strains isolated from deep sea.</title>
        <authorList>
            <person name="Sun C."/>
        </authorList>
    </citation>
    <scope>NUCLEOTIDE SEQUENCE [LARGE SCALE GENOMIC DNA]</scope>
    <source>
        <strain evidence="2 4">72</strain>
    </source>
</reference>
<dbReference type="InterPro" id="IPR029068">
    <property type="entry name" value="Glyas_Bleomycin-R_OHBP_Dase"/>
</dbReference>
<dbReference type="OrthoDB" id="66829at2"/>
<reference evidence="1 3" key="1">
    <citation type="submission" date="2018-08" db="EMBL/GenBank/DDBJ databases">
        <title>Proposal of Muricauda 72 sp.nov. and Muricauda NH166 sp.nov., isolated from seawater.</title>
        <authorList>
            <person name="Cheng H."/>
            <person name="Wu Y.-H."/>
            <person name="Guo L.-L."/>
            <person name="Xu X.-W."/>
        </authorList>
    </citation>
    <scope>NUCLEOTIDE SEQUENCE [LARGE SCALE GENOMIC DNA]</scope>
    <source>
        <strain evidence="1 3">72</strain>
    </source>
</reference>
<gene>
    <name evidence="1" type="ORF">D2V05_18610</name>
    <name evidence="2" type="ORF">FQ017_18450</name>
</gene>
<protein>
    <recommendedName>
        <fullName evidence="5">Glyoxalase</fullName>
    </recommendedName>
</protein>
<organism evidence="1 3">
    <name type="scientific">Flagellimonas pelagia</name>
    <dbReference type="NCBI Taxonomy" id="2306998"/>
    <lineage>
        <taxon>Bacteria</taxon>
        <taxon>Pseudomonadati</taxon>
        <taxon>Bacteroidota</taxon>
        <taxon>Flavobacteriia</taxon>
        <taxon>Flavobacteriales</taxon>
        <taxon>Flavobacteriaceae</taxon>
        <taxon>Flagellimonas</taxon>
    </lineage>
</organism>
<name>A0A3A1NCH9_9FLAO</name>
<proteinExistence type="predicted"/>
<evidence type="ECO:0000313" key="2">
    <source>
        <dbReference type="EMBL" id="TXJ90995.1"/>
    </source>
</evidence>
<evidence type="ECO:0008006" key="5">
    <source>
        <dbReference type="Google" id="ProtNLM"/>
    </source>
</evidence>
<dbReference type="Proteomes" id="UP000321621">
    <property type="component" value="Unassembled WGS sequence"/>
</dbReference>
<keyword evidence="4" id="KW-1185">Reference proteome</keyword>
<comment type="caution">
    <text evidence="1">The sequence shown here is derived from an EMBL/GenBank/DDBJ whole genome shotgun (WGS) entry which is preliminary data.</text>
</comment>